<evidence type="ECO:0000256" key="4">
    <source>
        <dbReference type="ARBA" id="ARBA00023004"/>
    </source>
</evidence>
<keyword evidence="3" id="KW-0677">Repeat</keyword>
<evidence type="ECO:0000313" key="7">
    <source>
        <dbReference type="EMBL" id="TCL37782.1"/>
    </source>
</evidence>
<dbReference type="PANTHER" id="PTHR42859">
    <property type="entry name" value="OXIDOREDUCTASE"/>
    <property type="match status" value="1"/>
</dbReference>
<dbReference type="SUPFAM" id="SSF54862">
    <property type="entry name" value="4Fe-4S ferredoxins"/>
    <property type="match status" value="1"/>
</dbReference>
<dbReference type="PROSITE" id="PS51379">
    <property type="entry name" value="4FE4S_FER_2"/>
    <property type="match status" value="2"/>
</dbReference>
<organism evidence="7 8">
    <name type="scientific">Anaerospora hongkongensis</name>
    <dbReference type="NCBI Taxonomy" id="244830"/>
    <lineage>
        <taxon>Bacteria</taxon>
        <taxon>Bacillati</taxon>
        <taxon>Bacillota</taxon>
        <taxon>Negativicutes</taxon>
        <taxon>Selenomonadales</taxon>
        <taxon>Sporomusaceae</taxon>
        <taxon>Anaerospora</taxon>
    </lineage>
</organism>
<keyword evidence="5" id="KW-0411">Iron-sulfur</keyword>
<keyword evidence="4" id="KW-0408">Iron</keyword>
<dbReference type="AlphaFoldDB" id="A0A4R1PYB7"/>
<gene>
    <name evidence="7" type="ORF">EV210_105219</name>
</gene>
<evidence type="ECO:0000256" key="2">
    <source>
        <dbReference type="ARBA" id="ARBA00022723"/>
    </source>
</evidence>
<dbReference type="PROSITE" id="PS00198">
    <property type="entry name" value="4FE4S_FER_1"/>
    <property type="match status" value="1"/>
</dbReference>
<dbReference type="PANTHER" id="PTHR42859:SF17">
    <property type="entry name" value="ELECTRON TRANSPORT PROTEIN HYDN-RELATED"/>
    <property type="match status" value="1"/>
</dbReference>
<keyword evidence="2" id="KW-0479">Metal-binding</keyword>
<dbReference type="GO" id="GO:0051539">
    <property type="term" value="F:4 iron, 4 sulfur cluster binding"/>
    <property type="evidence" value="ECO:0007669"/>
    <property type="project" value="UniProtKB-KW"/>
</dbReference>
<evidence type="ECO:0000256" key="1">
    <source>
        <dbReference type="ARBA" id="ARBA00022485"/>
    </source>
</evidence>
<name>A0A4R1PYB7_9FIRM</name>
<sequence length="191" mass="20696">MNKFIVADPNKCIGCRTCEIACVLAHSPEDALITGAVDQAFYPRLRVVKTATISVPVQCRQCEDAPCANVCPSKGIVNINNTIQINPDACIGCKNCIIACPFGVIDLVPQVDKGERLLQNGLKIVDGEGEQQKERIIALKCDLCINRPEGPACAGVCPTQAFKPIEGATMSRHVRKRRTACAEELSRISFK</sequence>
<dbReference type="Proteomes" id="UP000295063">
    <property type="component" value="Unassembled WGS sequence"/>
</dbReference>
<dbReference type="InterPro" id="IPR017900">
    <property type="entry name" value="4Fe4S_Fe_S_CS"/>
</dbReference>
<keyword evidence="8" id="KW-1185">Reference proteome</keyword>
<evidence type="ECO:0000259" key="6">
    <source>
        <dbReference type="PROSITE" id="PS51379"/>
    </source>
</evidence>
<reference evidence="7 8" key="1">
    <citation type="submission" date="2019-03" db="EMBL/GenBank/DDBJ databases">
        <title>Genomic Encyclopedia of Type Strains, Phase IV (KMG-IV): sequencing the most valuable type-strain genomes for metagenomic binning, comparative biology and taxonomic classification.</title>
        <authorList>
            <person name="Goeker M."/>
        </authorList>
    </citation>
    <scope>NUCLEOTIDE SEQUENCE [LARGE SCALE GENOMIC DNA]</scope>
    <source>
        <strain evidence="7 8">DSM 15969</strain>
    </source>
</reference>
<dbReference type="Pfam" id="PF12837">
    <property type="entry name" value="Fer4_6"/>
    <property type="match status" value="1"/>
</dbReference>
<accession>A0A4R1PYB7</accession>
<evidence type="ECO:0000256" key="5">
    <source>
        <dbReference type="ARBA" id="ARBA00023014"/>
    </source>
</evidence>
<dbReference type="CDD" id="cd10554">
    <property type="entry name" value="HycB_like"/>
    <property type="match status" value="1"/>
</dbReference>
<dbReference type="EMBL" id="SLUI01000005">
    <property type="protein sequence ID" value="TCL37782.1"/>
    <property type="molecule type" value="Genomic_DNA"/>
</dbReference>
<evidence type="ECO:0000256" key="3">
    <source>
        <dbReference type="ARBA" id="ARBA00022737"/>
    </source>
</evidence>
<dbReference type="OrthoDB" id="1723058at2"/>
<dbReference type="GO" id="GO:0046872">
    <property type="term" value="F:metal ion binding"/>
    <property type="evidence" value="ECO:0007669"/>
    <property type="project" value="UniProtKB-KW"/>
</dbReference>
<proteinExistence type="predicted"/>
<protein>
    <submittedName>
        <fullName evidence="7">Electron transport protein HydN</fullName>
    </submittedName>
</protein>
<dbReference type="RefSeq" id="WP_132078878.1">
    <property type="nucleotide sequence ID" value="NZ_DAMAKO010000003.1"/>
</dbReference>
<evidence type="ECO:0000313" key="8">
    <source>
        <dbReference type="Proteomes" id="UP000295063"/>
    </source>
</evidence>
<feature type="domain" description="4Fe-4S ferredoxin-type" evidence="6">
    <location>
        <begin position="81"/>
        <end position="110"/>
    </location>
</feature>
<dbReference type="InterPro" id="IPR017896">
    <property type="entry name" value="4Fe4S_Fe-S-bd"/>
</dbReference>
<keyword evidence="1" id="KW-0004">4Fe-4S</keyword>
<comment type="caution">
    <text evidence="7">The sequence shown here is derived from an EMBL/GenBank/DDBJ whole genome shotgun (WGS) entry which is preliminary data.</text>
</comment>
<dbReference type="Gene3D" id="3.30.70.20">
    <property type="match status" value="2"/>
</dbReference>
<feature type="domain" description="4Fe-4S ferredoxin-type" evidence="6">
    <location>
        <begin position="3"/>
        <end position="31"/>
    </location>
</feature>
<dbReference type="InterPro" id="IPR050294">
    <property type="entry name" value="RnfB_subfamily"/>
</dbReference>